<dbReference type="PANTHER" id="PTHR34072:SF42">
    <property type="entry name" value="INTEGRASE CATALYTIC DOMAIN-CONTAINING PROTEIN"/>
    <property type="match status" value="1"/>
</dbReference>
<name>A0A8D0DBP2_SANLU</name>
<dbReference type="InterPro" id="IPR043128">
    <property type="entry name" value="Rev_trsase/Diguanyl_cyclase"/>
</dbReference>
<feature type="domain" description="Reverse transcriptase/retrotransposon-derived protein RNase H-like" evidence="1">
    <location>
        <begin position="21"/>
        <end position="106"/>
    </location>
</feature>
<dbReference type="AlphaFoldDB" id="A0A8D0DBP2"/>
<dbReference type="InterPro" id="IPR043502">
    <property type="entry name" value="DNA/RNA_pol_sf"/>
</dbReference>
<dbReference type="Gene3D" id="3.30.70.270">
    <property type="match status" value="1"/>
</dbReference>
<dbReference type="Pfam" id="PF17919">
    <property type="entry name" value="RT_RNaseH_2"/>
    <property type="match status" value="1"/>
</dbReference>
<accession>A0A8D0DBP2</accession>
<keyword evidence="3" id="KW-1185">Reference proteome</keyword>
<evidence type="ECO:0000259" key="1">
    <source>
        <dbReference type="Pfam" id="PF17919"/>
    </source>
</evidence>
<dbReference type="PANTHER" id="PTHR34072">
    <property type="entry name" value="ENZYMATIC POLYPROTEIN-RELATED"/>
    <property type="match status" value="1"/>
</dbReference>
<dbReference type="Ensembl" id="ENSSLUT00000049061.1">
    <property type="protein sequence ID" value="ENSSLUP00000047613.1"/>
    <property type="gene ID" value="ENSSLUG00000020914.1"/>
</dbReference>
<dbReference type="Proteomes" id="UP000694568">
    <property type="component" value="Unplaced"/>
</dbReference>
<evidence type="ECO:0000313" key="3">
    <source>
        <dbReference type="Proteomes" id="UP000694568"/>
    </source>
</evidence>
<evidence type="ECO:0000313" key="2">
    <source>
        <dbReference type="Ensembl" id="ENSSLUP00000047613.1"/>
    </source>
</evidence>
<dbReference type="InterPro" id="IPR041577">
    <property type="entry name" value="RT_RNaseH_2"/>
</dbReference>
<reference evidence="2" key="1">
    <citation type="submission" date="2025-08" db="UniProtKB">
        <authorList>
            <consortium name="Ensembl"/>
        </authorList>
    </citation>
    <scope>IDENTIFICATION</scope>
</reference>
<dbReference type="SUPFAM" id="SSF56672">
    <property type="entry name" value="DNA/RNA polymerases"/>
    <property type="match status" value="1"/>
</dbReference>
<dbReference type="GeneTree" id="ENSGT01010000228183"/>
<proteinExistence type="predicted"/>
<reference evidence="2" key="2">
    <citation type="submission" date="2025-09" db="UniProtKB">
        <authorList>
            <consortium name="Ensembl"/>
        </authorList>
    </citation>
    <scope>IDENTIFICATION</scope>
</reference>
<sequence>SRDSVTAPLHKLTSSKTRFEWTPQADSTFRSLKERFVTAPILTMPDPCRQFVVEVDASNVGLGAVLSQRLPTDGKLHPCAFLSHKMSPAERNYDVGNRELLAVKVARFWRVHWFLRLLLLLLLA</sequence>
<protein>
    <recommendedName>
        <fullName evidence="1">Reverse transcriptase/retrotransposon-derived protein RNase H-like domain-containing protein</fullName>
    </recommendedName>
</protein>
<organism evidence="2 3">
    <name type="scientific">Sander lucioperca</name>
    <name type="common">Pike-perch</name>
    <name type="synonym">Perca lucioperca</name>
    <dbReference type="NCBI Taxonomy" id="283035"/>
    <lineage>
        <taxon>Eukaryota</taxon>
        <taxon>Metazoa</taxon>
        <taxon>Chordata</taxon>
        <taxon>Craniata</taxon>
        <taxon>Vertebrata</taxon>
        <taxon>Euteleostomi</taxon>
        <taxon>Actinopterygii</taxon>
        <taxon>Neopterygii</taxon>
        <taxon>Teleostei</taxon>
        <taxon>Neoteleostei</taxon>
        <taxon>Acanthomorphata</taxon>
        <taxon>Eupercaria</taxon>
        <taxon>Perciformes</taxon>
        <taxon>Percoidei</taxon>
        <taxon>Percidae</taxon>
        <taxon>Luciopercinae</taxon>
        <taxon>Sander</taxon>
    </lineage>
</organism>